<keyword evidence="3" id="KW-1003">Cell membrane</keyword>
<feature type="transmembrane region" description="Helical" evidence="7">
    <location>
        <begin position="410"/>
        <end position="435"/>
    </location>
</feature>
<feature type="transmembrane region" description="Helical" evidence="7">
    <location>
        <begin position="368"/>
        <end position="390"/>
    </location>
</feature>
<keyword evidence="2" id="KW-0813">Transport</keyword>
<dbReference type="KEGG" id="vpn:A21D_00764"/>
<evidence type="ECO:0000256" key="5">
    <source>
        <dbReference type="ARBA" id="ARBA00022989"/>
    </source>
</evidence>
<feature type="transmembrane region" description="Helical" evidence="7">
    <location>
        <begin position="124"/>
        <end position="147"/>
    </location>
</feature>
<organism evidence="9 10">
    <name type="scientific">Virgibacillus dokdonensis</name>
    <dbReference type="NCBI Taxonomy" id="302167"/>
    <lineage>
        <taxon>Bacteria</taxon>
        <taxon>Bacillati</taxon>
        <taxon>Bacillota</taxon>
        <taxon>Bacilli</taxon>
        <taxon>Bacillales</taxon>
        <taxon>Bacillaceae</taxon>
        <taxon>Virgibacillus</taxon>
    </lineage>
</organism>
<comment type="subcellular location">
    <subcellularLocation>
        <location evidence="1">Cell membrane</location>
        <topology evidence="1">Multi-pass membrane protein</topology>
    </subcellularLocation>
</comment>
<dbReference type="Proteomes" id="UP000234237">
    <property type="component" value="Chromosome"/>
</dbReference>
<feature type="transmembrane region" description="Helical" evidence="7">
    <location>
        <begin position="92"/>
        <end position="112"/>
    </location>
</feature>
<evidence type="ECO:0000256" key="1">
    <source>
        <dbReference type="ARBA" id="ARBA00004651"/>
    </source>
</evidence>
<feature type="transmembrane region" description="Helical" evidence="7">
    <location>
        <begin position="159"/>
        <end position="180"/>
    </location>
</feature>
<feature type="transmembrane region" description="Helical" evidence="7">
    <location>
        <begin position="455"/>
        <end position="473"/>
    </location>
</feature>
<dbReference type="PANTHER" id="PTHR42770:SF15">
    <property type="entry name" value="GLUTAMATE_GAMMA-AMINOBUTYRATE ANTIPORTER-RELATED"/>
    <property type="match status" value="1"/>
</dbReference>
<name>A0A2K9IVT9_9BACI</name>
<keyword evidence="5 7" id="KW-1133">Transmembrane helix</keyword>
<keyword evidence="6 7" id="KW-0472">Membrane</keyword>
<feature type="transmembrane region" description="Helical" evidence="7">
    <location>
        <begin position="200"/>
        <end position="221"/>
    </location>
</feature>
<reference evidence="10" key="1">
    <citation type="submission" date="2016-11" db="EMBL/GenBank/DDBJ databases">
        <title>Complete genome sequence of Virgibacillus pantothenticus 21D, a halophilic bacterium isolated from the deep hypersaline anoxic basin Discovery in the Mediterranean Sea.</title>
        <authorList>
            <person name="Zeaiter Z."/>
            <person name="Booth J.M."/>
            <person name="Prosdocimi E.M."/>
            <person name="Mapelli F."/>
            <person name="Fusi M."/>
            <person name="Daffonchio D."/>
            <person name="Borin S."/>
            <person name="Crotti E."/>
        </authorList>
    </citation>
    <scope>NUCLEOTIDE SEQUENCE [LARGE SCALE GENOMIC DNA]</scope>
    <source>
        <strain evidence="10">21D</strain>
    </source>
</reference>
<dbReference type="EMBL" id="CP018622">
    <property type="protein sequence ID" value="AUJ23876.1"/>
    <property type="molecule type" value="Genomic_DNA"/>
</dbReference>
<dbReference type="GO" id="GO:0022857">
    <property type="term" value="F:transmembrane transporter activity"/>
    <property type="evidence" value="ECO:0007669"/>
    <property type="project" value="InterPro"/>
</dbReference>
<feature type="transmembrane region" description="Helical" evidence="7">
    <location>
        <begin position="233"/>
        <end position="257"/>
    </location>
</feature>
<sequence length="485" mass="52997">MTENRKKITATSFLLMAFTAVFAFNNIINATASIGLSAVFTFLFATVFYFIPFALMIGEFSSANAESESGVYSWIRTSLGEKWAFLGSWSYFFVNLFYFTALLPQILIYASYTFTGKNVFGTGATVAISLLSIFLFWLATFVSIKGVSWISKVTDVSGVARILMGIGFIVFALAVVFILGEPSAQEFNRESVAPSMNWNYFATLAWILQAVGGAEAIGVYVKDIKGGNKTFIRTIIIAAFSIGIMYALGSVAVGLIMPADALQDNYSDALFEAFAILGSHFGIGDGITRFVGLIMLLSAVGSLVIWTAAPVKILFSEIPEGIFGKWVAKTNHEGNPTNALTLQAIVVTILLVIPALGIGSVNSLLKTLINMTAATSLIPVLFLLIAYIMFRVKKDNHPRTFKVGTRTTGIVMGVMLLVFFLFAFFVSTFPSPFALMEYFKTGVVAEGSMNPLFSLVYNLLGIVIFIGFALICYKRYEKKERMGKQ</sequence>
<dbReference type="PANTHER" id="PTHR42770">
    <property type="entry name" value="AMINO ACID TRANSPORTER-RELATED"/>
    <property type="match status" value="1"/>
</dbReference>
<dbReference type="AlphaFoldDB" id="A0A2K9IVT9"/>
<feature type="transmembrane region" description="Helical" evidence="7">
    <location>
        <begin position="290"/>
        <end position="315"/>
    </location>
</feature>
<evidence type="ECO:0000256" key="2">
    <source>
        <dbReference type="ARBA" id="ARBA00022448"/>
    </source>
</evidence>
<evidence type="ECO:0000313" key="10">
    <source>
        <dbReference type="Proteomes" id="UP000234237"/>
    </source>
</evidence>
<feature type="transmembrane region" description="Helical" evidence="7">
    <location>
        <begin position="336"/>
        <end position="356"/>
    </location>
</feature>
<dbReference type="InterPro" id="IPR002293">
    <property type="entry name" value="AA/rel_permease1"/>
</dbReference>
<keyword evidence="8" id="KW-0732">Signal</keyword>
<keyword evidence="4 7" id="KW-0812">Transmembrane</keyword>
<dbReference type="RefSeq" id="WP_077706270.1">
    <property type="nucleotide sequence ID" value="NZ_CP018622.1"/>
</dbReference>
<gene>
    <name evidence="9" type="primary">ygjI</name>
    <name evidence="9" type="ORF">A21D_00764</name>
</gene>
<dbReference type="STRING" id="302167.GCA_900166595_03636"/>
<proteinExistence type="predicted"/>
<evidence type="ECO:0000256" key="6">
    <source>
        <dbReference type="ARBA" id="ARBA00023136"/>
    </source>
</evidence>
<evidence type="ECO:0000313" key="9">
    <source>
        <dbReference type="EMBL" id="AUJ23876.1"/>
    </source>
</evidence>
<dbReference type="Pfam" id="PF13520">
    <property type="entry name" value="AA_permease_2"/>
    <property type="match status" value="1"/>
</dbReference>
<feature type="transmembrane region" description="Helical" evidence="7">
    <location>
        <begin position="33"/>
        <end position="57"/>
    </location>
</feature>
<evidence type="ECO:0000256" key="4">
    <source>
        <dbReference type="ARBA" id="ARBA00022692"/>
    </source>
</evidence>
<dbReference type="GO" id="GO:0005886">
    <property type="term" value="C:plasma membrane"/>
    <property type="evidence" value="ECO:0007669"/>
    <property type="project" value="UniProtKB-SubCell"/>
</dbReference>
<evidence type="ECO:0000256" key="7">
    <source>
        <dbReference type="SAM" id="Phobius"/>
    </source>
</evidence>
<dbReference type="Gene3D" id="1.20.1740.10">
    <property type="entry name" value="Amino acid/polyamine transporter I"/>
    <property type="match status" value="1"/>
</dbReference>
<protein>
    <submittedName>
        <fullName evidence="9">Inner membrane transporter YgjI</fullName>
    </submittedName>
</protein>
<evidence type="ECO:0000256" key="8">
    <source>
        <dbReference type="SAM" id="SignalP"/>
    </source>
</evidence>
<accession>A0A2K9IVT9</accession>
<dbReference type="InterPro" id="IPR050367">
    <property type="entry name" value="APC_superfamily"/>
</dbReference>
<feature type="signal peptide" evidence="8">
    <location>
        <begin position="1"/>
        <end position="23"/>
    </location>
</feature>
<feature type="chain" id="PRO_5039310241" evidence="8">
    <location>
        <begin position="24"/>
        <end position="485"/>
    </location>
</feature>
<dbReference type="PIRSF" id="PIRSF006060">
    <property type="entry name" value="AA_transporter"/>
    <property type="match status" value="1"/>
</dbReference>
<evidence type="ECO:0000256" key="3">
    <source>
        <dbReference type="ARBA" id="ARBA00022475"/>
    </source>
</evidence>